<dbReference type="InterPro" id="IPR040521">
    <property type="entry name" value="KDZ"/>
</dbReference>
<dbReference type="Pfam" id="PF18758">
    <property type="entry name" value="KDZ"/>
    <property type="match status" value="1"/>
</dbReference>
<organism evidence="1 2">
    <name type="scientific">Pisolithus tinctorius Marx 270</name>
    <dbReference type="NCBI Taxonomy" id="870435"/>
    <lineage>
        <taxon>Eukaryota</taxon>
        <taxon>Fungi</taxon>
        <taxon>Dikarya</taxon>
        <taxon>Basidiomycota</taxon>
        <taxon>Agaricomycotina</taxon>
        <taxon>Agaricomycetes</taxon>
        <taxon>Agaricomycetidae</taxon>
        <taxon>Boletales</taxon>
        <taxon>Sclerodermatineae</taxon>
        <taxon>Pisolithaceae</taxon>
        <taxon>Pisolithus</taxon>
    </lineage>
</organism>
<evidence type="ECO:0000313" key="1">
    <source>
        <dbReference type="EMBL" id="KIN94991.1"/>
    </source>
</evidence>
<dbReference type="EMBL" id="KN832080">
    <property type="protein sequence ID" value="KIN94991.1"/>
    <property type="molecule type" value="Genomic_DNA"/>
</dbReference>
<dbReference type="Proteomes" id="UP000054217">
    <property type="component" value="Unassembled WGS sequence"/>
</dbReference>
<name>A0A0C3JBD6_PISTI</name>
<sequence>QGDLGLFCATCPQPGINVDLTEDLDHWRYTCMLVMDGNFKAEHMHDRHPADQVWLMDSCRYMVTDLEYWAYLKDTPHIAEKSACNNHKAISQANAQWGRLHSMGIGAIACARHGCFYPHSVVDFQKGKRQLNMDYSLANALSYNMAGLNHVLCFYDINCSYMTNLRMQVGNSTFIDIPNSMQIMPGIGIWHVHSHKQECYACHAPLFMQGAGWVDGPRIEKIGNCMTQGMLIVRAVRVYCRFHHIHRFTARARS</sequence>
<dbReference type="HOGENOM" id="CLU_003703_5_0_1"/>
<proteinExistence type="predicted"/>
<evidence type="ECO:0000313" key="2">
    <source>
        <dbReference type="Proteomes" id="UP000054217"/>
    </source>
</evidence>
<dbReference type="AlphaFoldDB" id="A0A0C3JBD6"/>
<reference evidence="2" key="2">
    <citation type="submission" date="2015-01" db="EMBL/GenBank/DDBJ databases">
        <title>Evolutionary Origins and Diversification of the Mycorrhizal Mutualists.</title>
        <authorList>
            <consortium name="DOE Joint Genome Institute"/>
            <consortium name="Mycorrhizal Genomics Consortium"/>
            <person name="Kohler A."/>
            <person name="Kuo A."/>
            <person name="Nagy L.G."/>
            <person name="Floudas D."/>
            <person name="Copeland A."/>
            <person name="Barry K.W."/>
            <person name="Cichocki N."/>
            <person name="Veneault-Fourrey C."/>
            <person name="LaButti K."/>
            <person name="Lindquist E.A."/>
            <person name="Lipzen A."/>
            <person name="Lundell T."/>
            <person name="Morin E."/>
            <person name="Murat C."/>
            <person name="Riley R."/>
            <person name="Ohm R."/>
            <person name="Sun H."/>
            <person name="Tunlid A."/>
            <person name="Henrissat B."/>
            <person name="Grigoriev I.V."/>
            <person name="Hibbett D.S."/>
            <person name="Martin F."/>
        </authorList>
    </citation>
    <scope>NUCLEOTIDE SEQUENCE [LARGE SCALE GENOMIC DNA]</scope>
    <source>
        <strain evidence="2">Marx 270</strain>
    </source>
</reference>
<dbReference type="OrthoDB" id="3257613at2759"/>
<feature type="non-terminal residue" evidence="1">
    <location>
        <position position="1"/>
    </location>
</feature>
<keyword evidence="2" id="KW-1185">Reference proteome</keyword>
<protein>
    <recommendedName>
        <fullName evidence="3">CxC2-like cysteine cluster KDZ transposase-associated domain-containing protein</fullName>
    </recommendedName>
</protein>
<gene>
    <name evidence="1" type="ORF">M404DRAFT_167039</name>
</gene>
<dbReference type="InParanoid" id="A0A0C3JBD6"/>
<accession>A0A0C3JBD6</accession>
<reference evidence="1 2" key="1">
    <citation type="submission" date="2014-04" db="EMBL/GenBank/DDBJ databases">
        <authorList>
            <consortium name="DOE Joint Genome Institute"/>
            <person name="Kuo A."/>
            <person name="Kohler A."/>
            <person name="Costa M.D."/>
            <person name="Nagy L.G."/>
            <person name="Floudas D."/>
            <person name="Copeland A."/>
            <person name="Barry K.W."/>
            <person name="Cichocki N."/>
            <person name="Veneault-Fourrey C."/>
            <person name="LaButti K."/>
            <person name="Lindquist E.A."/>
            <person name="Lipzen A."/>
            <person name="Lundell T."/>
            <person name="Morin E."/>
            <person name="Murat C."/>
            <person name="Sun H."/>
            <person name="Tunlid A."/>
            <person name="Henrissat B."/>
            <person name="Grigoriev I.V."/>
            <person name="Hibbett D.S."/>
            <person name="Martin F."/>
            <person name="Nordberg H.P."/>
            <person name="Cantor M.N."/>
            <person name="Hua S.X."/>
        </authorList>
    </citation>
    <scope>NUCLEOTIDE SEQUENCE [LARGE SCALE GENOMIC DNA]</scope>
    <source>
        <strain evidence="1 2">Marx 270</strain>
    </source>
</reference>
<evidence type="ECO:0008006" key="3">
    <source>
        <dbReference type="Google" id="ProtNLM"/>
    </source>
</evidence>